<dbReference type="Gene3D" id="2.30.29.30">
    <property type="entry name" value="Pleckstrin-homology domain (PH domain)/Phosphotyrosine-binding domain (PTB)"/>
    <property type="match status" value="1"/>
</dbReference>
<dbReference type="RefSeq" id="XP_008471195.1">
    <property type="nucleotide sequence ID" value="XM_008472973.1"/>
</dbReference>
<dbReference type="SUPFAM" id="SSF50156">
    <property type="entry name" value="PDZ domain-like"/>
    <property type="match status" value="1"/>
</dbReference>
<proteinExistence type="predicted"/>
<feature type="domain" description="PID" evidence="3">
    <location>
        <begin position="203"/>
        <end position="300"/>
    </location>
</feature>
<dbReference type="InterPro" id="IPR011993">
    <property type="entry name" value="PH-like_dom_sf"/>
</dbReference>
<feature type="region of interest" description="Disordered" evidence="2">
    <location>
        <begin position="729"/>
        <end position="765"/>
    </location>
</feature>
<dbReference type="GO" id="GO:0008277">
    <property type="term" value="P:regulation of G protein-coupled receptor signaling pathway"/>
    <property type="evidence" value="ECO:0007669"/>
    <property type="project" value="TreeGrafter"/>
</dbReference>
<feature type="domain" description="RGS" evidence="5">
    <location>
        <begin position="1032"/>
        <end position="1133"/>
    </location>
</feature>
<feature type="region of interest" description="Disordered" evidence="2">
    <location>
        <begin position="781"/>
        <end position="825"/>
    </location>
</feature>
<gene>
    <name evidence="7" type="primary">LOC103508430</name>
</gene>
<dbReference type="SMART" id="SM00462">
    <property type="entry name" value="PTB"/>
    <property type="match status" value="1"/>
</dbReference>
<dbReference type="Proteomes" id="UP000079169">
    <property type="component" value="Unplaced"/>
</dbReference>
<evidence type="ECO:0000313" key="6">
    <source>
        <dbReference type="Proteomes" id="UP000079169"/>
    </source>
</evidence>
<dbReference type="Gene3D" id="2.30.42.10">
    <property type="match status" value="1"/>
</dbReference>
<dbReference type="KEGG" id="dci:103508430"/>
<evidence type="ECO:0000313" key="7">
    <source>
        <dbReference type="RefSeq" id="XP_008471195.1"/>
    </source>
</evidence>
<keyword evidence="6" id="KW-1185">Reference proteome</keyword>
<dbReference type="PANTHER" id="PTHR45945:SF3">
    <property type="entry name" value="REGULATOR OF G-PROTEIN SIGNALING LOCO"/>
    <property type="match status" value="1"/>
</dbReference>
<dbReference type="SMART" id="SM00315">
    <property type="entry name" value="RGS"/>
    <property type="match status" value="1"/>
</dbReference>
<dbReference type="GeneID" id="103508430"/>
<evidence type="ECO:0000256" key="2">
    <source>
        <dbReference type="SAM" id="MobiDB-lite"/>
    </source>
</evidence>
<dbReference type="InterPro" id="IPR016137">
    <property type="entry name" value="RGS"/>
</dbReference>
<dbReference type="PRINTS" id="PR01301">
    <property type="entry name" value="RGSPROTEIN"/>
</dbReference>
<dbReference type="Gene3D" id="3.10.20.90">
    <property type="entry name" value="Phosphatidylinositol 3-kinase Catalytic Subunit, Chain A, domain 1"/>
    <property type="match status" value="1"/>
</dbReference>
<dbReference type="SUPFAM" id="SSF48097">
    <property type="entry name" value="Regulator of G-protein signaling, RGS"/>
    <property type="match status" value="2"/>
</dbReference>
<dbReference type="InterPro" id="IPR036034">
    <property type="entry name" value="PDZ_sf"/>
</dbReference>
<dbReference type="InterPro" id="IPR046995">
    <property type="entry name" value="RGS10/12/14-like"/>
</dbReference>
<dbReference type="InterPro" id="IPR044926">
    <property type="entry name" value="RGS_subdomain_2"/>
</dbReference>
<feature type="compositionally biased region" description="Low complexity" evidence="2">
    <location>
        <begin position="571"/>
        <end position="584"/>
    </location>
</feature>
<dbReference type="GO" id="GO:0005737">
    <property type="term" value="C:cytoplasm"/>
    <property type="evidence" value="ECO:0007669"/>
    <property type="project" value="TreeGrafter"/>
</dbReference>
<dbReference type="GO" id="GO:0005634">
    <property type="term" value="C:nucleus"/>
    <property type="evidence" value="ECO:0007669"/>
    <property type="project" value="TreeGrafter"/>
</dbReference>
<feature type="region of interest" description="Disordered" evidence="2">
    <location>
        <begin position="1284"/>
        <end position="1304"/>
    </location>
</feature>
<dbReference type="SMART" id="SM00228">
    <property type="entry name" value="PDZ"/>
    <property type="match status" value="1"/>
</dbReference>
<organism evidence="6 7">
    <name type="scientific">Diaphorina citri</name>
    <name type="common">Asian citrus psyllid</name>
    <dbReference type="NCBI Taxonomy" id="121845"/>
    <lineage>
        <taxon>Eukaryota</taxon>
        <taxon>Metazoa</taxon>
        <taxon>Ecdysozoa</taxon>
        <taxon>Arthropoda</taxon>
        <taxon>Hexapoda</taxon>
        <taxon>Insecta</taxon>
        <taxon>Pterygota</taxon>
        <taxon>Neoptera</taxon>
        <taxon>Paraneoptera</taxon>
        <taxon>Hemiptera</taxon>
        <taxon>Sternorrhyncha</taxon>
        <taxon>Psylloidea</taxon>
        <taxon>Psyllidae</taxon>
        <taxon>Diaphorininae</taxon>
        <taxon>Diaphorina</taxon>
    </lineage>
</organism>
<feature type="domain" description="PDZ" evidence="4">
    <location>
        <begin position="17"/>
        <end position="94"/>
    </location>
</feature>
<dbReference type="Gene3D" id="1.10.196.10">
    <property type="match status" value="1"/>
</dbReference>
<protein>
    <submittedName>
        <fullName evidence="7">Regulator of G-protein signaling loco-like</fullName>
    </submittedName>
</protein>
<dbReference type="InterPro" id="IPR024066">
    <property type="entry name" value="RGS_subdom1/3"/>
</dbReference>
<dbReference type="PROSITE" id="PS50132">
    <property type="entry name" value="RGS"/>
    <property type="match status" value="2"/>
</dbReference>
<evidence type="ECO:0000259" key="4">
    <source>
        <dbReference type="PROSITE" id="PS50106"/>
    </source>
</evidence>
<feature type="compositionally biased region" description="Low complexity" evidence="2">
    <location>
        <begin position="425"/>
        <end position="438"/>
    </location>
</feature>
<dbReference type="FunFam" id="1.10.167.10:FF:000001">
    <property type="entry name" value="Putative regulator of g-protein signaling 12"/>
    <property type="match status" value="1"/>
</dbReference>
<feature type="region of interest" description="Disordered" evidence="2">
    <location>
        <begin position="355"/>
        <end position="384"/>
    </location>
</feature>
<dbReference type="SUPFAM" id="SSF50729">
    <property type="entry name" value="PH domain-like"/>
    <property type="match status" value="1"/>
</dbReference>
<dbReference type="GO" id="GO:0005096">
    <property type="term" value="F:GTPase activator activity"/>
    <property type="evidence" value="ECO:0007669"/>
    <property type="project" value="UniProtKB-KW"/>
</dbReference>
<dbReference type="Pfam" id="PF00595">
    <property type="entry name" value="PDZ"/>
    <property type="match status" value="1"/>
</dbReference>
<feature type="domain" description="RGS" evidence="5">
    <location>
        <begin position="972"/>
        <end position="1017"/>
    </location>
</feature>
<feature type="region of interest" description="Disordered" evidence="2">
    <location>
        <begin position="418"/>
        <end position="442"/>
    </location>
</feature>
<feature type="compositionally biased region" description="Low complexity" evidence="2">
    <location>
        <begin position="362"/>
        <end position="378"/>
    </location>
</feature>
<dbReference type="SUPFAM" id="SSF54236">
    <property type="entry name" value="Ubiquitin-like"/>
    <property type="match status" value="1"/>
</dbReference>
<keyword evidence="1" id="KW-0343">GTPase activation</keyword>
<dbReference type="GO" id="GO:0048699">
    <property type="term" value="P:generation of neurons"/>
    <property type="evidence" value="ECO:0007669"/>
    <property type="project" value="UniProtKB-ARBA"/>
</dbReference>
<dbReference type="STRING" id="121845.A0A1S3CZU4"/>
<dbReference type="PROSITE" id="PS50106">
    <property type="entry name" value="PDZ"/>
    <property type="match status" value="1"/>
</dbReference>
<dbReference type="PaxDb" id="121845-A0A1S3CZU4"/>
<dbReference type="PANTHER" id="PTHR45945">
    <property type="entry name" value="REGULATOR OF G-PROTEIN SIGNALING LOCO"/>
    <property type="match status" value="1"/>
</dbReference>
<dbReference type="InterPro" id="IPR001478">
    <property type="entry name" value="PDZ"/>
</dbReference>
<evidence type="ECO:0000256" key="1">
    <source>
        <dbReference type="ARBA" id="ARBA00022468"/>
    </source>
</evidence>
<evidence type="ECO:0000259" key="3">
    <source>
        <dbReference type="PROSITE" id="PS01179"/>
    </source>
</evidence>
<dbReference type="PROSITE" id="PS01179">
    <property type="entry name" value="PID"/>
    <property type="match status" value="1"/>
</dbReference>
<dbReference type="Gene3D" id="1.10.167.10">
    <property type="entry name" value="Regulator of G-protein Signalling 4, domain 2"/>
    <property type="match status" value="2"/>
</dbReference>
<accession>A0A1S3CZU4</accession>
<dbReference type="OMA" id="EDTCHND"/>
<dbReference type="InterPro" id="IPR029071">
    <property type="entry name" value="Ubiquitin-like_domsf"/>
</dbReference>
<dbReference type="GO" id="GO:0005886">
    <property type="term" value="C:plasma membrane"/>
    <property type="evidence" value="ECO:0007669"/>
    <property type="project" value="TreeGrafter"/>
</dbReference>
<feature type="compositionally biased region" description="Basic and acidic residues" evidence="2">
    <location>
        <begin position="732"/>
        <end position="757"/>
    </location>
</feature>
<evidence type="ECO:0000259" key="5">
    <source>
        <dbReference type="PROSITE" id="PS50132"/>
    </source>
</evidence>
<dbReference type="CDD" id="cd06710">
    <property type="entry name" value="PDZ_RGS12-like"/>
    <property type="match status" value="1"/>
</dbReference>
<feature type="region of interest" description="Disordered" evidence="2">
    <location>
        <begin position="565"/>
        <end position="587"/>
    </location>
</feature>
<dbReference type="Pfam" id="PF00615">
    <property type="entry name" value="RGS"/>
    <property type="match status" value="2"/>
</dbReference>
<name>A0A1S3CZU4_DIACI</name>
<sequence length="1354" mass="153713">MHPVRRRKKRPNYGVRTVEVNRGKSGFGFTISGQQPCILSCINTGSPAEFAGLRAGDYLIAVCGQNVSKMPHDDVVRLIGSCQRTLKLQIAENYYSDSSDEDLILTARQKPKYPHKPKNSNIPRGVNVQNRAAKVVRDLRTGALFEEQVVVKNYPSKTSPTTSQQWKSPSHVPLPLPRLYLPGPSHENAVVRDEDEEILSAIVGYLGTIEMPRKLPPASRPQVVRGCIKKLRTEKRTPTMVLMTLFTSSLRLQNNSRATLVIYPADRVTYCGTSSEEDRKHFGVVTTSADADPSNSCHVFAMDFRPHAEHLSCALNFKVECTLDPMTGSCHLFPVTSDNIVQSIKKFYETGNESANVPAMANSPQPSNDSTTTSNSDSGIGFRDDYSGQPDRILVVDIQNQRLHIQQSNGRTERLTVRAMPDPANTSNRSRSPLSTSSEGPFNLALSHENMSISSEHRRSPDVFRKVKSLPNTPVKSVDNMSLGSTRSQDILMSYKLSPKVFGVTKPPPVVTQSLEDLKSHQPIIEDTCHNDSVTNRTLQHPWGSLQELRSFVSDCYEDSRTSEMMSYPANTSNRSRSPLSTSSEGPFNLALSHENMSISSEHRRSPDVFRKVKSLPNTPVKSVDNMSLGSTRSQDILMSYKLSPKVFGVTKPPPVVTQSLEDLKSHQPIIEDTCHNDSVTNRTLQHPWGSLQELRSFVSDCYEDSRTSEMMRQKREELLKEKIHQLQIQQNEEKARKRKEKEASLRRQRREVENHHPWISGNPTSIMLPNPFGPPNPRLNPIQSHARPVDTGDQYLAPPPARSRYQSRDGSLSYMRDASPRRPLGEENQYRVGQALSYYIHIAITPVKSVDNMSLGSTRSQDILMSYKLSPKVFGVTKPPPVVTQSLEDLKSHQPIIEDTCHNDSVTNRTLQHPWGSLQELRSFVSDCYEDSRTSEMMRIVLLRNGLKGLKQKPYDYFIKAFFSTTSYSHEFLKKEFSHENIYFWVACEQYQATSLPDERLRLARDIFDKHLAAGASEPVKNAHSDRCQLEFLKKEFSHENIYFWVACEQYQATSLPDERLRLARDIFDKHLAAGASEPVNVDSQARQKTQDQLELGAEPGLFQDTQKQIFNLMKFDSYPRFLKSDLYKECLLMSNRSWNWPQLKKSRSDVDERRRKSLLPWTRRKVFYDYLRLRALAYNSFQVFLGNNSKALTLDEDASILRGQELHIEPRIVFRLDLPNRKTIVIKSKEGKDLDQVLRPILPKHGYRLDMVTLCLSDDWGSEHSSGILGRFLRRDSVMVEKQRDRQKKKASGADRKPSISKLPPLIAKLKPGVKLEGRSESEVIYEGLKRACDLHRSTPIPQLQTPVITEV</sequence>
<dbReference type="InterPro" id="IPR036305">
    <property type="entry name" value="RGS_sf"/>
</dbReference>
<dbReference type="InterPro" id="IPR006020">
    <property type="entry name" value="PTB/PI_dom"/>
</dbReference>
<reference evidence="7" key="1">
    <citation type="submission" date="2025-08" db="UniProtKB">
        <authorList>
            <consortium name="RefSeq"/>
        </authorList>
    </citation>
    <scope>IDENTIFICATION</scope>
</reference>
<dbReference type="Pfam" id="PF00640">
    <property type="entry name" value="PID"/>
    <property type="match status" value="1"/>
</dbReference>